<feature type="compositionally biased region" description="Pro residues" evidence="1">
    <location>
        <begin position="275"/>
        <end position="290"/>
    </location>
</feature>
<keyword evidence="5" id="KW-1185">Reference proteome</keyword>
<evidence type="ECO:0000256" key="3">
    <source>
        <dbReference type="SAM" id="SignalP"/>
    </source>
</evidence>
<name>A0A8J1TG34_OWEFU</name>
<protein>
    <submittedName>
        <fullName evidence="4">Uncharacterized protein</fullName>
    </submittedName>
</protein>
<evidence type="ECO:0000256" key="2">
    <source>
        <dbReference type="SAM" id="Phobius"/>
    </source>
</evidence>
<comment type="caution">
    <text evidence="4">The sequence shown here is derived from an EMBL/GenBank/DDBJ whole genome shotgun (WGS) entry which is preliminary data.</text>
</comment>
<feature type="compositionally biased region" description="Low complexity" evidence="1">
    <location>
        <begin position="223"/>
        <end position="237"/>
    </location>
</feature>
<sequence>MSINEIVRVLGCLMIAYVSIQTTGASTLKYGIRDKRLSDYCPSYCDNTGNFVEEVTCISPPYCCIQRSAGGFEGLKCCENRFDRIDSSYRDGHNCRENGRNKIKLSRKRRETKPVGEVCPAFCVDGSWHEAVYCMKGYCCEDTTPSGRFSLKCCSNSNSSVVNKYKQGHNCRSADILNSYWSSILYSGIVLGGFTLLLSLCIYCYQCCKDGFKLKGCNRQRPSRSTNNNSTSSNSRTVGTISSTVPDGDPPEPQSPPSYDNVNITPPGPYASEPIMPPPYTTEKPPPYVP</sequence>
<dbReference type="Proteomes" id="UP000749559">
    <property type="component" value="Unassembled WGS sequence"/>
</dbReference>
<evidence type="ECO:0000313" key="4">
    <source>
        <dbReference type="EMBL" id="CAH1776399.1"/>
    </source>
</evidence>
<gene>
    <name evidence="4" type="ORF">OFUS_LOCUS3578</name>
</gene>
<dbReference type="AlphaFoldDB" id="A0A8J1TG34"/>
<reference evidence="4" key="1">
    <citation type="submission" date="2022-03" db="EMBL/GenBank/DDBJ databases">
        <authorList>
            <person name="Martin C."/>
        </authorList>
    </citation>
    <scope>NUCLEOTIDE SEQUENCE</scope>
</reference>
<keyword evidence="2" id="KW-1133">Transmembrane helix</keyword>
<organism evidence="4 5">
    <name type="scientific">Owenia fusiformis</name>
    <name type="common">Polychaete worm</name>
    <dbReference type="NCBI Taxonomy" id="6347"/>
    <lineage>
        <taxon>Eukaryota</taxon>
        <taxon>Metazoa</taxon>
        <taxon>Spiralia</taxon>
        <taxon>Lophotrochozoa</taxon>
        <taxon>Annelida</taxon>
        <taxon>Polychaeta</taxon>
        <taxon>Sedentaria</taxon>
        <taxon>Canalipalpata</taxon>
        <taxon>Sabellida</taxon>
        <taxon>Oweniida</taxon>
        <taxon>Oweniidae</taxon>
        <taxon>Owenia</taxon>
    </lineage>
</organism>
<feature type="region of interest" description="Disordered" evidence="1">
    <location>
        <begin position="218"/>
        <end position="290"/>
    </location>
</feature>
<keyword evidence="3" id="KW-0732">Signal</keyword>
<feature type="chain" id="PRO_5044006170" evidence="3">
    <location>
        <begin position="26"/>
        <end position="290"/>
    </location>
</feature>
<evidence type="ECO:0000313" key="5">
    <source>
        <dbReference type="Proteomes" id="UP000749559"/>
    </source>
</evidence>
<feature type="transmembrane region" description="Helical" evidence="2">
    <location>
        <begin position="180"/>
        <end position="205"/>
    </location>
</feature>
<accession>A0A8J1TG34</accession>
<evidence type="ECO:0000256" key="1">
    <source>
        <dbReference type="SAM" id="MobiDB-lite"/>
    </source>
</evidence>
<dbReference type="EMBL" id="CAIIXF020000002">
    <property type="protein sequence ID" value="CAH1776399.1"/>
    <property type="molecule type" value="Genomic_DNA"/>
</dbReference>
<keyword evidence="2" id="KW-0812">Transmembrane</keyword>
<proteinExistence type="predicted"/>
<keyword evidence="2" id="KW-0472">Membrane</keyword>
<feature type="signal peptide" evidence="3">
    <location>
        <begin position="1"/>
        <end position="25"/>
    </location>
</feature>